<dbReference type="CDD" id="cd05136">
    <property type="entry name" value="RasGAP_DAB2IP"/>
    <property type="match status" value="1"/>
</dbReference>
<dbReference type="InterPro" id="IPR001936">
    <property type="entry name" value="RasGAP_dom"/>
</dbReference>
<evidence type="ECO:0000256" key="4">
    <source>
        <dbReference type="SAM" id="MobiDB-lite"/>
    </source>
</evidence>
<dbReference type="PANTHER" id="PTHR10194">
    <property type="entry name" value="RAS GTPASE-ACTIVATING PROTEINS"/>
    <property type="match status" value="1"/>
</dbReference>
<dbReference type="Pfam" id="PF00616">
    <property type="entry name" value="RasGAP"/>
    <property type="match status" value="2"/>
</dbReference>
<accession>A0A8C4XQE8</accession>
<reference evidence="8" key="2">
    <citation type="submission" date="2025-09" db="UniProtKB">
        <authorList>
            <consortium name="Ensembl"/>
        </authorList>
    </citation>
    <scope>IDENTIFICATION</scope>
</reference>
<dbReference type="InterPro" id="IPR039360">
    <property type="entry name" value="Ras_GTPase"/>
</dbReference>
<keyword evidence="9" id="KW-1185">Reference proteome</keyword>
<evidence type="ECO:0000256" key="2">
    <source>
        <dbReference type="ARBA" id="ARBA00022553"/>
    </source>
</evidence>
<dbReference type="InterPro" id="IPR011993">
    <property type="entry name" value="PH-like_dom_sf"/>
</dbReference>
<evidence type="ECO:0000259" key="7">
    <source>
        <dbReference type="PROSITE" id="PS50018"/>
    </source>
</evidence>
<dbReference type="Gene3D" id="2.60.40.150">
    <property type="entry name" value="C2 domain"/>
    <property type="match status" value="1"/>
</dbReference>
<feature type="compositionally biased region" description="Polar residues" evidence="4">
    <location>
        <begin position="690"/>
        <end position="704"/>
    </location>
</feature>
<dbReference type="SMART" id="SM00323">
    <property type="entry name" value="RasGAP"/>
    <property type="match status" value="1"/>
</dbReference>
<proteinExistence type="predicted"/>
<keyword evidence="1" id="KW-0343">GTPase activation</keyword>
<dbReference type="SMART" id="SM00239">
    <property type="entry name" value="C2"/>
    <property type="match status" value="1"/>
</dbReference>
<dbReference type="PROSITE" id="PS00509">
    <property type="entry name" value="RAS_GTPASE_ACTIV_1"/>
    <property type="match status" value="1"/>
</dbReference>
<dbReference type="PROSITE" id="PS50003">
    <property type="entry name" value="PH_DOMAIN"/>
    <property type="match status" value="1"/>
</dbReference>
<protein>
    <submittedName>
        <fullName evidence="8">DAB2 interacting protein</fullName>
    </submittedName>
</protein>
<evidence type="ECO:0000259" key="6">
    <source>
        <dbReference type="PROSITE" id="PS50004"/>
    </source>
</evidence>
<dbReference type="Gene3D" id="1.10.506.10">
    <property type="entry name" value="GTPase Activation - p120gap, domain 1"/>
    <property type="match status" value="2"/>
</dbReference>
<dbReference type="SUPFAM" id="SSF48350">
    <property type="entry name" value="GTPase activation domain, GAP"/>
    <property type="match status" value="1"/>
</dbReference>
<dbReference type="FunFam" id="2.60.40.150:FF:000010">
    <property type="entry name" value="Ras GTPase-activating protein nGAP isoform 2"/>
    <property type="match status" value="1"/>
</dbReference>
<dbReference type="Pfam" id="PF25321">
    <property type="entry name" value="PH_RASGAP"/>
    <property type="match status" value="1"/>
</dbReference>
<dbReference type="PANTHER" id="PTHR10194:SF26">
    <property type="entry name" value="DISABLED HOMOLOG 2-INTERACTING PROTEIN"/>
    <property type="match status" value="1"/>
</dbReference>
<sequence length="1187" mass="132492">MLLFEVMEPDNPLDEENSNESPPERCGQRRSMPSGVTEKNPTMEPAATTPFRVTGFLSRRLKGSIKRTKSQPKLDRNSSFRHILPGFRSVDNERSHLMPRLKESRSHESLLSPSSAVEALDLSMEEEVVIKPVHSSILGQDYCFEVTTSSGSKCFSCRSAAERDKWMENLRRAVHPNKDNSRRVENMLKLWIIEAKDLPAKKKYLCELCLDDVLYARTTCKLKTDNVFWGEHFEFNNLPSLKNITVHLYKETDKKKKKDKTNFIGQVNIPVSSVTGRQFVEKWYPVVSPNPGKGKSPGPMIRIKSRYQSMSILPMEMYKEFAEYITNNYMVLCSVLEPSLSVKNKEEMASALVHILQSTGKAKDFLTDLMMSEVDRCGENEHLIFRENTLATKAIEEYLKLVGQKYLQDALGEFIKALYESDENCEVDPSKCSSSDLPEHQSNLKMCCELAFCKIINSYCVFPRELKEVFASWRQECSSRGRPDISERLISASLFLRFLCPAIMSPSLFSLLQEYPDDRTARTLTLIAKVTQNLANFAKFGSKEEYMSFMNQFLEHEWTNMQRFLLEISNPETISNTAGFEGYIDLGRELSTLHSLLWEVISQLEQGTATKLGPLPRILRDVNSALSNPACVQVSVTADHTASTPNAGNSISAGLQKMVIENDLSGLIDFTRLPSPTPENKDLFFVTRSAGAQPSPARSSSYSEANEPDVQMSNGSKSLSMVDLQDNRLLDSGANASGTSDSLNDSQSSLGQLQGVWTARTQQNSVTGMATVRRVGQTPTTPSGESAPGRPQLLAPLSFQNPVYQMAAGLPLSPRGLGDSGSECHSSLSSHSNSEELTANKHGFAAPAASEDFTRRTGELARRQLSLTEKGGQPTMPRQNSAGPQRRIDQPPPPPPPVTRGRTPPSLLNTVQYQRPSSGSMMSSSPDWPGSGARLRQQSSSSKGDSPEMKQRTMHKQAPSPVNPNALDRTAAWLLNMNMQFLEDESIDPDSKHRDKLRNKDELSQAEKYQQDLVVLQDKLRISNKKLEEYETRFKCQEETTQKLMLEYQARLEESEERLRRQQEDKEIQMKGIISRYRGDGNAGDDRKAGSLAGVRADPCSRESGFFGGAGRFPMWIFQHLSTSCPSGLQPLGWISSPDSLGPTISVTWDKENPDIFLIHKGKTSGGESWQPAPVLGGSGRLAPLFR</sequence>
<feature type="domain" description="PH" evidence="5">
    <location>
        <begin position="141"/>
        <end position="175"/>
    </location>
</feature>
<feature type="region of interest" description="Disordered" evidence="4">
    <location>
        <begin position="690"/>
        <end position="715"/>
    </location>
</feature>
<keyword evidence="3" id="KW-0175">Coiled coil</keyword>
<name>A0A8C4XQE8_FALTI</name>
<dbReference type="Gene3D" id="2.30.29.30">
    <property type="entry name" value="Pleckstrin-homology domain (PH domain)/Phosphotyrosine-binding domain (PTB)"/>
    <property type="match status" value="1"/>
</dbReference>
<dbReference type="Pfam" id="PF00168">
    <property type="entry name" value="C2"/>
    <property type="match status" value="1"/>
</dbReference>
<evidence type="ECO:0000256" key="1">
    <source>
        <dbReference type="ARBA" id="ARBA00022468"/>
    </source>
</evidence>
<feature type="domain" description="C2" evidence="6">
    <location>
        <begin position="166"/>
        <end position="284"/>
    </location>
</feature>
<dbReference type="CDD" id="cd04013">
    <property type="entry name" value="C2_SynGAP_like"/>
    <property type="match status" value="1"/>
</dbReference>
<dbReference type="SUPFAM" id="SSF50729">
    <property type="entry name" value="PH domain-like"/>
    <property type="match status" value="1"/>
</dbReference>
<feature type="domain" description="Ras-GAP" evidence="7">
    <location>
        <begin position="344"/>
        <end position="536"/>
    </location>
</feature>
<dbReference type="InterPro" id="IPR057606">
    <property type="entry name" value="SynGAP1-like_PH"/>
</dbReference>
<dbReference type="InterPro" id="IPR008936">
    <property type="entry name" value="Rho_GTPase_activation_prot"/>
</dbReference>
<dbReference type="PROSITE" id="PS50004">
    <property type="entry name" value="C2"/>
    <property type="match status" value="1"/>
</dbReference>
<organism evidence="8 9">
    <name type="scientific">Falco tinnunculus</name>
    <name type="common">Common kestrel</name>
    <dbReference type="NCBI Taxonomy" id="100819"/>
    <lineage>
        <taxon>Eukaryota</taxon>
        <taxon>Metazoa</taxon>
        <taxon>Chordata</taxon>
        <taxon>Craniata</taxon>
        <taxon>Vertebrata</taxon>
        <taxon>Euteleostomi</taxon>
        <taxon>Archelosauria</taxon>
        <taxon>Archosauria</taxon>
        <taxon>Dinosauria</taxon>
        <taxon>Saurischia</taxon>
        <taxon>Theropoda</taxon>
        <taxon>Coelurosauria</taxon>
        <taxon>Aves</taxon>
        <taxon>Neognathae</taxon>
        <taxon>Neoaves</taxon>
        <taxon>Telluraves</taxon>
        <taxon>Australaves</taxon>
        <taxon>Falconiformes</taxon>
        <taxon>Falconidae</taxon>
        <taxon>Falco</taxon>
    </lineage>
</organism>
<feature type="compositionally biased region" description="Polar residues" evidence="4">
    <location>
        <begin position="906"/>
        <end position="915"/>
    </location>
</feature>
<evidence type="ECO:0000313" key="8">
    <source>
        <dbReference type="Ensembl" id="ENSFTIP00000014519.1"/>
    </source>
</evidence>
<dbReference type="PROSITE" id="PS50018">
    <property type="entry name" value="RAS_GTPASE_ACTIV_2"/>
    <property type="match status" value="1"/>
</dbReference>
<dbReference type="SUPFAM" id="SSF49562">
    <property type="entry name" value="C2 domain (Calcium/lipid-binding domain, CaLB)"/>
    <property type="match status" value="1"/>
</dbReference>
<reference evidence="8" key="1">
    <citation type="submission" date="2025-08" db="UniProtKB">
        <authorList>
            <consortium name="Ensembl"/>
        </authorList>
    </citation>
    <scope>IDENTIFICATION</scope>
</reference>
<dbReference type="CDD" id="cd13376">
    <property type="entry name" value="PH_DAB2IP"/>
    <property type="match status" value="1"/>
</dbReference>
<dbReference type="SMART" id="SM00233">
    <property type="entry name" value="PH"/>
    <property type="match status" value="1"/>
</dbReference>
<dbReference type="AlphaFoldDB" id="A0A8C4XQE8"/>
<dbReference type="Ensembl" id="ENSFTIT00000015134.1">
    <property type="protein sequence ID" value="ENSFTIP00000014519.1"/>
    <property type="gene ID" value="ENSFTIG00000009563.1"/>
</dbReference>
<feature type="region of interest" description="Disordered" evidence="4">
    <location>
        <begin position="775"/>
        <end position="794"/>
    </location>
</feature>
<feature type="compositionally biased region" description="Low complexity" evidence="4">
    <location>
        <begin position="820"/>
        <end position="836"/>
    </location>
</feature>
<dbReference type="FunFam" id="1.10.506.10:FF:000001">
    <property type="entry name" value="Ras GTPase-activating protein nGAP isoform 2"/>
    <property type="match status" value="1"/>
</dbReference>
<feature type="compositionally biased region" description="Acidic residues" evidence="4">
    <location>
        <begin position="7"/>
        <end position="18"/>
    </location>
</feature>
<dbReference type="Proteomes" id="UP000694562">
    <property type="component" value="Unplaced"/>
</dbReference>
<keyword evidence="2" id="KW-0597">Phosphoprotein</keyword>
<dbReference type="InterPro" id="IPR001849">
    <property type="entry name" value="PH_domain"/>
</dbReference>
<dbReference type="InterPro" id="IPR035892">
    <property type="entry name" value="C2_domain_sf"/>
</dbReference>
<dbReference type="InterPro" id="IPR000008">
    <property type="entry name" value="C2_dom"/>
</dbReference>
<feature type="region of interest" description="Disordered" evidence="4">
    <location>
        <begin position="814"/>
        <end position="836"/>
    </location>
</feature>
<evidence type="ECO:0000313" key="9">
    <source>
        <dbReference type="Proteomes" id="UP000694562"/>
    </source>
</evidence>
<feature type="compositionally biased region" description="Low complexity" evidence="4">
    <location>
        <begin position="916"/>
        <end position="932"/>
    </location>
</feature>
<evidence type="ECO:0000259" key="5">
    <source>
        <dbReference type="PROSITE" id="PS50003"/>
    </source>
</evidence>
<dbReference type="InterPro" id="IPR021887">
    <property type="entry name" value="DAB2P_C"/>
</dbReference>
<feature type="coiled-coil region" evidence="3">
    <location>
        <begin position="999"/>
        <end position="1072"/>
    </location>
</feature>
<dbReference type="InterPro" id="IPR023152">
    <property type="entry name" value="RasGAP_CS"/>
</dbReference>
<evidence type="ECO:0000256" key="3">
    <source>
        <dbReference type="SAM" id="Coils"/>
    </source>
</evidence>
<feature type="region of interest" description="Disordered" evidence="4">
    <location>
        <begin position="865"/>
        <end position="965"/>
    </location>
</feature>
<feature type="region of interest" description="Disordered" evidence="4">
    <location>
        <begin position="1"/>
        <end position="47"/>
    </location>
</feature>
<dbReference type="GO" id="GO:0005096">
    <property type="term" value="F:GTPase activator activity"/>
    <property type="evidence" value="ECO:0007669"/>
    <property type="project" value="UniProtKB-KW"/>
</dbReference>
<dbReference type="Pfam" id="PF12004">
    <property type="entry name" value="DAB2P_C"/>
    <property type="match status" value="1"/>
</dbReference>